<proteinExistence type="predicted"/>
<dbReference type="Pfam" id="PF04536">
    <property type="entry name" value="TPM_phosphatase"/>
    <property type="match status" value="1"/>
</dbReference>
<dbReference type="PANTHER" id="PTHR30373:SF2">
    <property type="entry name" value="UPF0603 PROTEIN YGCG"/>
    <property type="match status" value="1"/>
</dbReference>
<gene>
    <name evidence="3" type="ORF">ENR64_15390</name>
</gene>
<name>A0A7C3KG25_9CYAN</name>
<feature type="domain" description="TPM" evidence="2">
    <location>
        <begin position="46"/>
        <end position="168"/>
    </location>
</feature>
<dbReference type="EMBL" id="DSRU01000225">
    <property type="protein sequence ID" value="HFM99108.1"/>
    <property type="molecule type" value="Genomic_DNA"/>
</dbReference>
<dbReference type="InterPro" id="IPR007621">
    <property type="entry name" value="TPM_dom"/>
</dbReference>
<comment type="caution">
    <text evidence="3">The sequence shown here is derived from an EMBL/GenBank/DDBJ whole genome shotgun (WGS) entry which is preliminary data.</text>
</comment>
<evidence type="ECO:0000313" key="3">
    <source>
        <dbReference type="EMBL" id="HFM99108.1"/>
    </source>
</evidence>
<dbReference type="PANTHER" id="PTHR30373">
    <property type="entry name" value="UPF0603 PROTEIN YGCG"/>
    <property type="match status" value="1"/>
</dbReference>
<keyword evidence="1" id="KW-0812">Transmembrane</keyword>
<feature type="transmembrane region" description="Helical" evidence="1">
    <location>
        <begin position="199"/>
        <end position="224"/>
    </location>
</feature>
<dbReference type="AlphaFoldDB" id="A0A7C3KG25"/>
<evidence type="ECO:0000259" key="2">
    <source>
        <dbReference type="Pfam" id="PF04536"/>
    </source>
</evidence>
<reference evidence="3" key="1">
    <citation type="journal article" date="2020" name="mSystems">
        <title>Genome- and Community-Level Interaction Insights into Carbon Utilization and Element Cycling Functions of Hydrothermarchaeota in Hydrothermal Sediment.</title>
        <authorList>
            <person name="Zhou Z."/>
            <person name="Liu Y."/>
            <person name="Xu W."/>
            <person name="Pan J."/>
            <person name="Luo Z.H."/>
            <person name="Li M."/>
        </authorList>
    </citation>
    <scope>NUCLEOTIDE SEQUENCE [LARGE SCALE GENOMIC DNA]</scope>
    <source>
        <strain evidence="3">SpSt-418</strain>
    </source>
</reference>
<protein>
    <submittedName>
        <fullName evidence="3">TPM domain-containing protein</fullName>
    </submittedName>
</protein>
<organism evidence="3">
    <name type="scientific">Oscillatoriales cyanobacterium SpSt-418</name>
    <dbReference type="NCBI Taxonomy" id="2282169"/>
    <lineage>
        <taxon>Bacteria</taxon>
        <taxon>Bacillati</taxon>
        <taxon>Cyanobacteriota</taxon>
        <taxon>Cyanophyceae</taxon>
        <taxon>Oscillatoriophycideae</taxon>
        <taxon>Oscillatoriales</taxon>
    </lineage>
</organism>
<sequence>MSLKHALQKCWVIGLGLLFLLLFNQPAIALTIDDVPNPRITYGGWVVDQAQLFPSEVEQQFNQILTQVEQATGEEVAIVTVSRVAPAPSVEQFATQLFNRWGIGKRDRNNGLLILISKGDRRIEIKTGSGLTTLLPNATVKDIIDNLMVPHFREAEFVEGTFAGLEALLRMTVPDVMSQLELSEPNESLLSRLSPGSRFFLKVSLSVIVVALGALIVGLTRFLLPTFAKPGERSQRSGDGRDCQLTCTQCRLQMQQVDEATLQAALTEPQKVAQTIGSSIFEGWRCPSHCKQLTPPQTLHLREYIRGDRYQFQVCPHCQERTVIQTFEVLQAPTVVRPGTLLTQQECQACDFYEEEESEIPKLVHEGKSS</sequence>
<keyword evidence="1" id="KW-0472">Membrane</keyword>
<keyword evidence="1" id="KW-1133">Transmembrane helix</keyword>
<accession>A0A7C3KG25</accession>
<dbReference type="Gene3D" id="3.10.310.50">
    <property type="match status" value="1"/>
</dbReference>
<evidence type="ECO:0000256" key="1">
    <source>
        <dbReference type="SAM" id="Phobius"/>
    </source>
</evidence>